<feature type="region of interest" description="Disordered" evidence="1">
    <location>
        <begin position="1"/>
        <end position="76"/>
    </location>
</feature>
<evidence type="ECO:0000256" key="1">
    <source>
        <dbReference type="SAM" id="MobiDB-lite"/>
    </source>
</evidence>
<dbReference type="EMBL" id="OX459946">
    <property type="protein sequence ID" value="CAI9153644.1"/>
    <property type="molecule type" value="Genomic_DNA"/>
</dbReference>
<reference evidence="2" key="1">
    <citation type="submission" date="2023-04" db="EMBL/GenBank/DDBJ databases">
        <authorList>
            <consortium name="ELIXIR-Norway"/>
        </authorList>
    </citation>
    <scope>NUCLEOTIDE SEQUENCE [LARGE SCALE GENOMIC DNA]</scope>
</reference>
<dbReference type="Proteomes" id="UP001176941">
    <property type="component" value="Chromosome 10"/>
</dbReference>
<evidence type="ECO:0000313" key="2">
    <source>
        <dbReference type="EMBL" id="CAI9153644.1"/>
    </source>
</evidence>
<feature type="region of interest" description="Disordered" evidence="1">
    <location>
        <begin position="190"/>
        <end position="403"/>
    </location>
</feature>
<gene>
    <name evidence="2" type="ORF">MRATA1EN1_LOCUS2606</name>
</gene>
<feature type="region of interest" description="Disordered" evidence="1">
    <location>
        <begin position="159"/>
        <end position="178"/>
    </location>
</feature>
<protein>
    <recommendedName>
        <fullName evidence="4">Collagen alpha-1(I) chain-like</fullName>
    </recommendedName>
</protein>
<evidence type="ECO:0000313" key="3">
    <source>
        <dbReference type="Proteomes" id="UP001176941"/>
    </source>
</evidence>
<proteinExistence type="predicted"/>
<name>A0ABN8Y1G2_RANTA</name>
<feature type="compositionally biased region" description="Basic and acidic residues" evidence="1">
    <location>
        <begin position="11"/>
        <end position="22"/>
    </location>
</feature>
<accession>A0ABN8Y1G2</accession>
<feature type="compositionally biased region" description="Low complexity" evidence="1">
    <location>
        <begin position="256"/>
        <end position="267"/>
    </location>
</feature>
<evidence type="ECO:0008006" key="4">
    <source>
        <dbReference type="Google" id="ProtNLM"/>
    </source>
</evidence>
<organism evidence="2 3">
    <name type="scientific">Rangifer tarandus platyrhynchus</name>
    <name type="common">Svalbard reindeer</name>
    <dbReference type="NCBI Taxonomy" id="3082113"/>
    <lineage>
        <taxon>Eukaryota</taxon>
        <taxon>Metazoa</taxon>
        <taxon>Chordata</taxon>
        <taxon>Craniata</taxon>
        <taxon>Vertebrata</taxon>
        <taxon>Euteleostomi</taxon>
        <taxon>Mammalia</taxon>
        <taxon>Eutheria</taxon>
        <taxon>Laurasiatheria</taxon>
        <taxon>Artiodactyla</taxon>
        <taxon>Ruminantia</taxon>
        <taxon>Pecora</taxon>
        <taxon>Cervidae</taxon>
        <taxon>Odocoileinae</taxon>
        <taxon>Rangifer</taxon>
    </lineage>
</organism>
<feature type="compositionally biased region" description="Low complexity" evidence="1">
    <location>
        <begin position="286"/>
        <end position="326"/>
    </location>
</feature>
<keyword evidence="3" id="KW-1185">Reference proteome</keyword>
<feature type="compositionally biased region" description="Low complexity" evidence="1">
    <location>
        <begin position="29"/>
        <end position="44"/>
    </location>
</feature>
<sequence length="403" mass="42603">MPGAKLLFWPGRERRSPADRRGRLSLGHGRCCPGRLRVLRRPPGAYAPRSQPQPDLRPRNGDPEGPPPIPCRGTPEFRVPFSLEQLKAGVNPTAAFMRRCFGVGPAGIAPNKAMRGAQGPEEITCQPYHTCTSILSRALSRAPELAPTDCSYTLRARGLGTEEKVESRSSPGGRRVRGLRLGARGCARRGEVTQEPFGRVGVRGRTGRLHRVPEHDRTPSGGDSSTSEARRERSNTALRDPQAREGAGLPGAGEPLRLLAARQGLSRQARRRGRSQRAPGGGGGKSSLLSRSAHSRSASGRTLARRAAGARGPTDGRTGPRAACTPGGAGPGRRRPAPAFCALPRPVGADGCSRGSQPGGRGVDRRGPATPRGALPEPRGVPCRPSGRLGEPVEAPSPHRPLP</sequence>